<proteinExistence type="predicted"/>
<accession>A0A5D4FV09</accession>
<dbReference type="SUPFAM" id="SSF56601">
    <property type="entry name" value="beta-lactamase/transpeptidase-like"/>
    <property type="match status" value="1"/>
</dbReference>
<feature type="region of interest" description="Disordered" evidence="1">
    <location>
        <begin position="28"/>
        <end position="81"/>
    </location>
</feature>
<dbReference type="PROSITE" id="PS51257">
    <property type="entry name" value="PROKAR_LIPOPROTEIN"/>
    <property type="match status" value="1"/>
</dbReference>
<dbReference type="InterPro" id="IPR012338">
    <property type="entry name" value="Beta-lactam/transpept-like"/>
</dbReference>
<evidence type="ECO:0000256" key="1">
    <source>
        <dbReference type="SAM" id="MobiDB-lite"/>
    </source>
</evidence>
<evidence type="ECO:0000313" key="3">
    <source>
        <dbReference type="Proteomes" id="UP000324726"/>
    </source>
</evidence>
<organism evidence="2 3">
    <name type="scientific">Corynebacterium urealyticum</name>
    <dbReference type="NCBI Taxonomy" id="43771"/>
    <lineage>
        <taxon>Bacteria</taxon>
        <taxon>Bacillati</taxon>
        <taxon>Actinomycetota</taxon>
        <taxon>Actinomycetes</taxon>
        <taxon>Mycobacteriales</taxon>
        <taxon>Corynebacteriaceae</taxon>
        <taxon>Corynebacterium</taxon>
    </lineage>
</organism>
<dbReference type="AlphaFoldDB" id="A0A5D4FV09"/>
<name>A0A5D4FV09_9CORY</name>
<sequence>MSTSLNRRIVVAGTVLATGLGLASCTIPTDHREEEEPTVAQTGPREAVGPKPTRGAEPGRDGERRGPQPTGEETAEGAPIDQAKLEAIVQEVSTRFGAQVGVSLGSGAGAVQVGALRGESEPAWSTIKVPLAIAALRSGGGDNSAAARAIQSSDNAAAEQLWASLGGGSAAAGKVAAVIREYSGQEVAVQPTVTRPGFSAYGQTRWTLAQQAAFAAGLAEAAGQDPAAGEVYRLMGQIMPGHAYGIGQLAGSAFKGGWGPDETGGYLVRQFGVVPAGAFAGGGAGDGGSSAADAVVPIAIAVRAADGSYETGQQVLNAIAQNLSAGV</sequence>
<dbReference type="EMBL" id="VSZI01000001">
    <property type="protein sequence ID" value="TYR20386.1"/>
    <property type="molecule type" value="Genomic_DNA"/>
</dbReference>
<comment type="caution">
    <text evidence="2">The sequence shown here is derived from an EMBL/GenBank/DDBJ whole genome shotgun (WGS) entry which is preliminary data.</text>
</comment>
<reference evidence="2 3" key="1">
    <citation type="submission" date="2019-08" db="EMBL/GenBank/DDBJ databases">
        <title>Draft genome of C. urealyticum strain VH4248.</title>
        <authorList>
            <person name="Navas J."/>
        </authorList>
    </citation>
    <scope>NUCLEOTIDE SEQUENCE [LARGE SCALE GENOMIC DNA]</scope>
    <source>
        <strain evidence="2 3">VH4248</strain>
    </source>
</reference>
<feature type="compositionally biased region" description="Basic and acidic residues" evidence="1">
    <location>
        <begin position="57"/>
        <end position="66"/>
    </location>
</feature>
<gene>
    <name evidence="2" type="ORF">FYJ87_05340</name>
</gene>
<protein>
    <submittedName>
        <fullName evidence="2">Uncharacterized protein</fullName>
    </submittedName>
</protein>
<dbReference type="RefSeq" id="WP_148812196.1">
    <property type="nucleotide sequence ID" value="NZ_VSZI01000001.1"/>
</dbReference>
<dbReference type="Gene3D" id="3.40.710.10">
    <property type="entry name" value="DD-peptidase/beta-lactamase superfamily"/>
    <property type="match status" value="1"/>
</dbReference>
<dbReference type="Proteomes" id="UP000324726">
    <property type="component" value="Unassembled WGS sequence"/>
</dbReference>
<evidence type="ECO:0000313" key="2">
    <source>
        <dbReference type="EMBL" id="TYR20386.1"/>
    </source>
</evidence>